<dbReference type="SUPFAM" id="SSF48613">
    <property type="entry name" value="Heme oxygenase-like"/>
    <property type="match status" value="1"/>
</dbReference>
<gene>
    <name evidence="1" type="ORF">GCL57_05540</name>
</gene>
<evidence type="ECO:0008006" key="3">
    <source>
        <dbReference type="Google" id="ProtNLM"/>
    </source>
</evidence>
<keyword evidence="2" id="KW-1185">Reference proteome</keyword>
<dbReference type="AlphaFoldDB" id="A0A833N7F1"/>
<dbReference type="EMBL" id="WFLN01000005">
    <property type="protein sequence ID" value="KAB8032110.1"/>
    <property type="molecule type" value="Genomic_DNA"/>
</dbReference>
<organism evidence="1 2">
    <name type="scientific">Fluviispira multicolorata</name>
    <dbReference type="NCBI Taxonomy" id="2654512"/>
    <lineage>
        <taxon>Bacteria</taxon>
        <taxon>Pseudomonadati</taxon>
        <taxon>Bdellovibrionota</taxon>
        <taxon>Oligoflexia</taxon>
        <taxon>Silvanigrellales</taxon>
        <taxon>Silvanigrellaceae</taxon>
        <taxon>Fluviispira</taxon>
    </lineage>
</organism>
<dbReference type="Gene3D" id="1.20.910.10">
    <property type="entry name" value="Heme oxygenase-like"/>
    <property type="match status" value="1"/>
</dbReference>
<dbReference type="Proteomes" id="UP000442694">
    <property type="component" value="Unassembled WGS sequence"/>
</dbReference>
<protein>
    <recommendedName>
        <fullName evidence="3">Iron-containing redox enzyme</fullName>
    </recommendedName>
</protein>
<dbReference type="RefSeq" id="WP_152212296.1">
    <property type="nucleotide sequence ID" value="NZ_WFLN01000005.1"/>
</dbReference>
<comment type="caution">
    <text evidence="1">The sequence shown here is derived from an EMBL/GenBank/DDBJ whole genome shotgun (WGS) entry which is preliminary data.</text>
</comment>
<reference evidence="1 2" key="1">
    <citation type="submission" date="2019-10" db="EMBL/GenBank/DDBJ databases">
        <title>New genus of Silvanigrellaceae.</title>
        <authorList>
            <person name="Pitt A."/>
            <person name="Hahn M.W."/>
        </authorList>
    </citation>
    <scope>NUCLEOTIDE SEQUENCE [LARGE SCALE GENOMIC DNA]</scope>
    <source>
        <strain evidence="1 2">33A1-SZDP</strain>
    </source>
</reference>
<sequence>MNRCKNIGLPRKKLFLSLEDSKLLRVEIDNYIDGKIEEFNQNIPFAEHFKREESLHLGYYKRFLIETVLRIRLLRVVESKALVEITKISPEAAQVWANYEMEEMIHDELFMSDLEQLGVNKKDIFKIEPYLSTKLLSGYFNYLLDHEGPLGVVIYSYLVEYVNVKLDPKKIESLRNKLTEKQLKGYNSHSKTDIFDDHPGEVWKTIRYLIKDEIDIKNIYKYIDENQSILGMFFKEIYSETIERRSL</sequence>
<evidence type="ECO:0000313" key="1">
    <source>
        <dbReference type="EMBL" id="KAB8032110.1"/>
    </source>
</evidence>
<proteinExistence type="predicted"/>
<accession>A0A833N7F1</accession>
<dbReference type="InterPro" id="IPR016084">
    <property type="entry name" value="Haem_Oase-like_multi-hlx"/>
</dbReference>
<name>A0A833N7F1_9BACT</name>
<evidence type="ECO:0000313" key="2">
    <source>
        <dbReference type="Proteomes" id="UP000442694"/>
    </source>
</evidence>